<proteinExistence type="predicted"/>
<gene>
    <name evidence="2" type="ORF">GCM10009039_00640</name>
</gene>
<dbReference type="Proteomes" id="UP000607197">
    <property type="component" value="Unassembled WGS sequence"/>
</dbReference>
<sequence>MRRAEDRGRDRLPVGPVSRDIGGTGSEPFRPTSGLEVDPAYPRDVLVRIPADGGRFDAVSFVDGRAFRVERLSEN</sequence>
<evidence type="ECO:0000313" key="2">
    <source>
        <dbReference type="EMBL" id="GGL46134.1"/>
    </source>
</evidence>
<reference evidence="2" key="1">
    <citation type="journal article" date="2014" name="Int. J. Syst. Evol. Microbiol.">
        <title>Complete genome sequence of Corynebacterium casei LMG S-19264T (=DSM 44701T), isolated from a smear-ripened cheese.</title>
        <authorList>
            <consortium name="US DOE Joint Genome Institute (JGI-PGF)"/>
            <person name="Walter F."/>
            <person name="Albersmeier A."/>
            <person name="Kalinowski J."/>
            <person name="Ruckert C."/>
        </authorList>
    </citation>
    <scope>NUCLEOTIDE SEQUENCE</scope>
    <source>
        <strain evidence="2">JCM 19596</strain>
    </source>
</reference>
<dbReference type="EMBL" id="BMPG01000001">
    <property type="protein sequence ID" value="GGL46134.1"/>
    <property type="molecule type" value="Genomic_DNA"/>
</dbReference>
<dbReference type="AlphaFoldDB" id="A0A830F6N4"/>
<comment type="caution">
    <text evidence="2">The sequence shown here is derived from an EMBL/GenBank/DDBJ whole genome shotgun (WGS) entry which is preliminary data.</text>
</comment>
<feature type="compositionally biased region" description="Basic and acidic residues" evidence="1">
    <location>
        <begin position="1"/>
        <end position="12"/>
    </location>
</feature>
<protein>
    <submittedName>
        <fullName evidence="2">Uncharacterized protein</fullName>
    </submittedName>
</protein>
<keyword evidence="3" id="KW-1185">Reference proteome</keyword>
<reference evidence="2" key="2">
    <citation type="submission" date="2020-09" db="EMBL/GenBank/DDBJ databases">
        <authorList>
            <person name="Sun Q."/>
            <person name="Ohkuma M."/>
        </authorList>
    </citation>
    <scope>NUCLEOTIDE SEQUENCE</scope>
    <source>
        <strain evidence="2">JCM 19596</strain>
    </source>
</reference>
<feature type="region of interest" description="Disordered" evidence="1">
    <location>
        <begin position="1"/>
        <end position="37"/>
    </location>
</feature>
<accession>A0A830F6N4</accession>
<name>A0A830F6N4_9EURY</name>
<evidence type="ECO:0000313" key="3">
    <source>
        <dbReference type="Proteomes" id="UP000607197"/>
    </source>
</evidence>
<evidence type="ECO:0000256" key="1">
    <source>
        <dbReference type="SAM" id="MobiDB-lite"/>
    </source>
</evidence>
<organism evidence="2 3">
    <name type="scientific">Halocalculus aciditolerans</name>
    <dbReference type="NCBI Taxonomy" id="1383812"/>
    <lineage>
        <taxon>Archaea</taxon>
        <taxon>Methanobacteriati</taxon>
        <taxon>Methanobacteriota</taxon>
        <taxon>Stenosarchaea group</taxon>
        <taxon>Halobacteria</taxon>
        <taxon>Halobacteriales</taxon>
        <taxon>Halobacteriaceae</taxon>
        <taxon>Halocalculus</taxon>
    </lineage>
</organism>